<dbReference type="Pfam" id="PF25333">
    <property type="entry name" value="DUF2921_N"/>
    <property type="match status" value="3"/>
</dbReference>
<comment type="catalytic activity">
    <reaction evidence="1">
        <text>S-ubiquitinyl-[E2 ubiquitin-conjugating enzyme]-L-cysteine + [acceptor protein]-L-lysine = [E2 ubiquitin-conjugating enzyme]-L-cysteine + N(6)-ubiquitinyl-[acceptor protein]-L-lysine.</text>
        <dbReference type="EC" id="2.3.2.27"/>
    </reaction>
</comment>
<name>A0A7N0RHD7_KALFE</name>
<accession>A0A7N0RHD7</accession>
<evidence type="ECO:0000256" key="3">
    <source>
        <dbReference type="ARBA" id="ARBA00004906"/>
    </source>
</evidence>
<evidence type="ECO:0000256" key="7">
    <source>
        <dbReference type="ARBA" id="ARBA00022786"/>
    </source>
</evidence>
<feature type="domain" description="DUF2921" evidence="13">
    <location>
        <begin position="529"/>
        <end position="725"/>
    </location>
</feature>
<feature type="transmembrane region" description="Helical" evidence="11">
    <location>
        <begin position="749"/>
        <end position="770"/>
    </location>
</feature>
<dbReference type="EC" id="2.3.2.27" evidence="4"/>
<feature type="transmembrane region" description="Helical" evidence="11">
    <location>
        <begin position="828"/>
        <end position="848"/>
    </location>
</feature>
<sequence length="1077" mass="121715">MMKFNLSGTRIRNLEILGVIAFCLFTLADSYFQVETLQPVDVDRNDPPITYKYDRLEEVKTHCQDVLATASDLKPDDNRIYSIQNELSFVNGDWEQSPGKAPLLPFSDASPSWNGSQSFDNQSLASKNPHLRSERVSFWITDVDSHKGSKSSIRVSGVLSMGITSYLDDSFDRRTYARNPEFHMWPGHSEISILFQGIYVESEQNKEKRVLCLLGNAMLPSRQQDLTEPRSIYDHQPSLLQDDQLLLVLHYPKTLTLTDMVIKGNLKSLNPRDNPKYFDEARIISHLSSSLSSKYVSTQIVSKACNPHNGESCVTPGTDVYKQSDFCSLLEQLSKGEAFTVLPNWKCNGTDEYCSRLGPFLADKEINVTDGSFKGVRLVMQNVRCEQTTSKDGVTSAQVLAVFRAVSPLENYFYAASRSGLNNMTVVSEGIWSSSSGQLCMIACHGIISSEEDCNSRACMYIPLSFSIKQRSILVGRFSSLNSSAKPYFPLSFEKLLRPNELWQLQTTEVQYRYSKIEEAGTILEKDQPFNFGNVIKKSLMKFPKLDKAVSYAESISLLSEDLRFQISALPQPTPHTRIPRIELRMDIISLGPMLSQTPESQSVSTADEDAPYLSKTEYTERQILLNVSAQLTISSKTYISLSVIFLEGIYDPHIGKMYLVGCRDVRASWRILYESMDLEAGLDCQIEVVVSYPPTTARWFMNPTAMISISSKRNEDDPLHFPGIKLQTFPLLYRMQREDILSRGGIEGILRVLTLTMTVTFVLSQLIYIRESMDSVPFISLTMLGVQVLGYSLHLVTGAEAIFGGMASISSQGNSSYALEKYNGIKLINYCIKLLVLVSFLLTLRLCQRVWKSRIRLLSCTPLEPHRVPSDRGVIIITFIIHLVGYATVLIMHATDSTRKPLQTERYIDSTGRTHQVREWDTQLEEYVGLVQDFFLLPQIIGNLIWQTHCKPLRKLYFIGITVTRLLPHVYDYLRDPIPNPYFSEDYEFVNPALDFYSKSGDIFIPVMALILALTVYAQQTWSYEKIGQTLSIGQFRLLPSASRAYQRLPSKTTEAELVSGIGSNPDHQESHASEE</sequence>
<organism evidence="14 15">
    <name type="scientific">Kalanchoe fedtschenkoi</name>
    <name type="common">Lavender scallops</name>
    <name type="synonym">South American air plant</name>
    <dbReference type="NCBI Taxonomy" id="63787"/>
    <lineage>
        <taxon>Eukaryota</taxon>
        <taxon>Viridiplantae</taxon>
        <taxon>Streptophyta</taxon>
        <taxon>Embryophyta</taxon>
        <taxon>Tracheophyta</taxon>
        <taxon>Spermatophyta</taxon>
        <taxon>Magnoliopsida</taxon>
        <taxon>eudicotyledons</taxon>
        <taxon>Gunneridae</taxon>
        <taxon>Pentapetalae</taxon>
        <taxon>Saxifragales</taxon>
        <taxon>Crassulaceae</taxon>
        <taxon>Kalanchoe</taxon>
    </lineage>
</organism>
<evidence type="ECO:0000256" key="11">
    <source>
        <dbReference type="SAM" id="Phobius"/>
    </source>
</evidence>
<dbReference type="Proteomes" id="UP000594263">
    <property type="component" value="Unplaced"/>
</dbReference>
<feature type="region of interest" description="Disordered" evidence="10">
    <location>
        <begin position="1058"/>
        <end position="1077"/>
    </location>
</feature>
<dbReference type="EnsemblPlants" id="Kaladp0011s0494.1.v1.1">
    <property type="protein sequence ID" value="Kaladp0011s0494.1.v1.1.CDS.1"/>
    <property type="gene ID" value="Kaladp0011s0494.v1.1"/>
</dbReference>
<evidence type="ECO:0000256" key="2">
    <source>
        <dbReference type="ARBA" id="ARBA00004127"/>
    </source>
</evidence>
<reference evidence="14" key="1">
    <citation type="submission" date="2021-01" db="UniProtKB">
        <authorList>
            <consortium name="EnsemblPlants"/>
        </authorList>
    </citation>
    <scope>IDENTIFICATION</scope>
</reference>
<evidence type="ECO:0000259" key="13">
    <source>
        <dbReference type="Pfam" id="PF25333"/>
    </source>
</evidence>
<evidence type="ECO:0000256" key="1">
    <source>
        <dbReference type="ARBA" id="ARBA00000900"/>
    </source>
</evidence>
<dbReference type="OMA" id="EVKKECA"/>
<dbReference type="InterPro" id="IPR057425">
    <property type="entry name" value="DUF2921_N"/>
</dbReference>
<evidence type="ECO:0000256" key="9">
    <source>
        <dbReference type="ARBA" id="ARBA00023136"/>
    </source>
</evidence>
<feature type="domain" description="DUF2921" evidence="13">
    <location>
        <begin position="301"/>
        <end position="487"/>
    </location>
</feature>
<proteinExistence type="predicted"/>
<evidence type="ECO:0000313" key="14">
    <source>
        <dbReference type="EnsemblPlants" id="Kaladp0011s0494.1.v1.1.CDS.1"/>
    </source>
</evidence>
<feature type="compositionally biased region" description="Basic and acidic residues" evidence="10">
    <location>
        <begin position="1068"/>
        <end position="1077"/>
    </location>
</feature>
<keyword evidence="15" id="KW-1185">Reference proteome</keyword>
<dbReference type="GO" id="GO:0012505">
    <property type="term" value="C:endomembrane system"/>
    <property type="evidence" value="ECO:0007669"/>
    <property type="project" value="UniProtKB-SubCell"/>
</dbReference>
<keyword evidence="5" id="KW-0808">Transferase</keyword>
<keyword evidence="7" id="KW-0833">Ubl conjugation pathway</keyword>
<dbReference type="Pfam" id="PF11145">
    <property type="entry name" value="DUF2921"/>
    <property type="match status" value="1"/>
</dbReference>
<feature type="domain" description="DUF2921" evidence="13">
    <location>
        <begin position="59"/>
        <end position="280"/>
    </location>
</feature>
<dbReference type="AlphaFoldDB" id="A0A7N0RHD7"/>
<evidence type="ECO:0000256" key="6">
    <source>
        <dbReference type="ARBA" id="ARBA00022692"/>
    </source>
</evidence>
<evidence type="ECO:0000256" key="5">
    <source>
        <dbReference type="ARBA" id="ARBA00022679"/>
    </source>
</evidence>
<keyword evidence="6 11" id="KW-0812">Transmembrane</keyword>
<dbReference type="PANTHER" id="PTHR33389:SF4">
    <property type="entry name" value="PII, URIDYLYLTRANSFERASE (DUF2921)"/>
    <property type="match status" value="1"/>
</dbReference>
<dbReference type="GO" id="GO:0061630">
    <property type="term" value="F:ubiquitin protein ligase activity"/>
    <property type="evidence" value="ECO:0007669"/>
    <property type="project" value="UniProtKB-EC"/>
</dbReference>
<dbReference type="InterPro" id="IPR021319">
    <property type="entry name" value="DUF2921"/>
</dbReference>
<protein>
    <recommendedName>
        <fullName evidence="4">RING-type E3 ubiquitin transferase</fullName>
        <ecNumber evidence="4">2.3.2.27</ecNumber>
    </recommendedName>
</protein>
<evidence type="ECO:0000259" key="12">
    <source>
        <dbReference type="Pfam" id="PF11145"/>
    </source>
</evidence>
<comment type="subcellular location">
    <subcellularLocation>
        <location evidence="2">Endomembrane system</location>
        <topology evidence="2">Multi-pass membrane protein</topology>
    </subcellularLocation>
</comment>
<comment type="pathway">
    <text evidence="3">Protein modification; protein ubiquitination.</text>
</comment>
<evidence type="ECO:0000256" key="10">
    <source>
        <dbReference type="SAM" id="MobiDB-lite"/>
    </source>
</evidence>
<feature type="transmembrane region" description="Helical" evidence="11">
    <location>
        <begin position="782"/>
        <end position="808"/>
    </location>
</feature>
<keyword evidence="9 11" id="KW-0472">Membrane</keyword>
<feature type="transmembrane region" description="Helical" evidence="11">
    <location>
        <begin position="875"/>
        <end position="895"/>
    </location>
</feature>
<evidence type="ECO:0000256" key="8">
    <source>
        <dbReference type="ARBA" id="ARBA00022989"/>
    </source>
</evidence>
<dbReference type="PANTHER" id="PTHR33389">
    <property type="entry name" value="FAMILY PROTEIN, PUTATIVE (DUF2921)-RELATED"/>
    <property type="match status" value="1"/>
</dbReference>
<evidence type="ECO:0000256" key="4">
    <source>
        <dbReference type="ARBA" id="ARBA00012483"/>
    </source>
</evidence>
<evidence type="ECO:0000313" key="15">
    <source>
        <dbReference type="Proteomes" id="UP000594263"/>
    </source>
</evidence>
<keyword evidence="8 11" id="KW-1133">Transmembrane helix</keyword>
<dbReference type="Gramene" id="Kaladp0011s0494.1.v1.1">
    <property type="protein sequence ID" value="Kaladp0011s0494.1.v1.1.CDS.1"/>
    <property type="gene ID" value="Kaladp0011s0494.v1.1"/>
</dbReference>
<feature type="domain" description="SWEET-like" evidence="12">
    <location>
        <begin position="737"/>
        <end position="1025"/>
    </location>
</feature>